<keyword evidence="1" id="KW-0472">Membrane</keyword>
<evidence type="ECO:0000313" key="2">
    <source>
        <dbReference type="EMBL" id="SOB51043.1"/>
    </source>
</evidence>
<evidence type="ECO:0000313" key="3">
    <source>
        <dbReference type="Proteomes" id="UP000219564"/>
    </source>
</evidence>
<dbReference type="EMBL" id="OBKZ01000011">
    <property type="protein sequence ID" value="SOB51043.1"/>
    <property type="molecule type" value="Genomic_DNA"/>
</dbReference>
<dbReference type="AlphaFoldDB" id="A0AAX2H5I7"/>
<comment type="caution">
    <text evidence="2">The sequence shown here is derived from an EMBL/GenBank/DDBJ whole genome shotgun (WGS) entry which is preliminary data.</text>
</comment>
<feature type="transmembrane region" description="Helical" evidence="1">
    <location>
        <begin position="53"/>
        <end position="73"/>
    </location>
</feature>
<evidence type="ECO:0000256" key="1">
    <source>
        <dbReference type="SAM" id="Phobius"/>
    </source>
</evidence>
<evidence type="ECO:0008006" key="4">
    <source>
        <dbReference type="Google" id="ProtNLM"/>
    </source>
</evidence>
<gene>
    <name evidence="2" type="ORF">PLUA15_190070</name>
</gene>
<keyword evidence="1" id="KW-0812">Transmembrane</keyword>
<dbReference type="RefSeq" id="WP_097191548.1">
    <property type="nucleotide sequence ID" value="NZ_OBKZ01000011.1"/>
</dbReference>
<name>A0AAX2H5I7_9PSED</name>
<reference evidence="2 3" key="1">
    <citation type="submission" date="2017-08" db="EMBL/GenBank/DDBJ databases">
        <authorList>
            <person name="Chaillou S."/>
        </authorList>
    </citation>
    <scope>NUCLEOTIDE SEQUENCE [LARGE SCALE GENOMIC DNA]</scope>
    <source>
        <strain evidence="2 3">MFPA15A1205</strain>
    </source>
</reference>
<dbReference type="Proteomes" id="UP000219564">
    <property type="component" value="Unassembled WGS sequence"/>
</dbReference>
<sequence length="388" mass="44542">MIKKIWANICEYPWISGVIGVGLLFILGIFITYGVTLGPLSHKHGAWSSFGSMLSGVFTLFGTTATIATLLFLSAQFKEQQKVTAKQIEALTFEQYKNHRSLFITRLDEISDLYAGQIKFRNPDYLYNKFFPRNNSSFCEFKLSSDYENKDLIKIYNSFNELTILFQGKLDEYEVLDIVGCVDGISDWLQINYIYERRDGDVLFADCHLGLNIYSLDSSISRLFTIFNDLLFFSGASRIKPIEYLDSDERVRFGFLKFYSRASARMEPYVVFNDVDLYSIHNVYVLVKEIHLIDFGVLNLLEWHLDAIFKSHSTLGAIYNKELLEGLVKDNIKEIDSVLKNKSNLKEIEKIEQVLSILQGMSSRFFNAKLSQLRFKSGLPGGKGFINK</sequence>
<accession>A0AAX2H5I7</accession>
<keyword evidence="1" id="KW-1133">Transmembrane helix</keyword>
<proteinExistence type="predicted"/>
<organism evidence="2 3">
    <name type="scientific">Pseudomonas lundensis</name>
    <dbReference type="NCBI Taxonomy" id="86185"/>
    <lineage>
        <taxon>Bacteria</taxon>
        <taxon>Pseudomonadati</taxon>
        <taxon>Pseudomonadota</taxon>
        <taxon>Gammaproteobacteria</taxon>
        <taxon>Pseudomonadales</taxon>
        <taxon>Pseudomonadaceae</taxon>
        <taxon>Pseudomonas</taxon>
    </lineage>
</organism>
<protein>
    <recommendedName>
        <fullName evidence="4">Phage abortive infection protein</fullName>
    </recommendedName>
</protein>
<feature type="transmembrane region" description="Helical" evidence="1">
    <location>
        <begin position="12"/>
        <end position="33"/>
    </location>
</feature>